<evidence type="ECO:0000256" key="4">
    <source>
        <dbReference type="ARBA" id="ARBA00037033"/>
    </source>
</evidence>
<dbReference type="FunFam" id="1.25.40.10:FF:000112">
    <property type="entry name" value="FAM10 family protein"/>
    <property type="match status" value="1"/>
</dbReference>
<dbReference type="PANTHER" id="PTHR45883:SF2">
    <property type="entry name" value="HSC70-INTERACTING PROTEIN"/>
    <property type="match status" value="1"/>
</dbReference>
<feature type="region of interest" description="Disordered" evidence="7">
    <location>
        <begin position="39"/>
        <end position="108"/>
    </location>
</feature>
<proteinExistence type="inferred from homology"/>
<evidence type="ECO:0000256" key="5">
    <source>
        <dbReference type="ARBA" id="ARBA00064040"/>
    </source>
</evidence>
<dbReference type="GO" id="GO:0046983">
    <property type="term" value="F:protein dimerization activity"/>
    <property type="evidence" value="ECO:0007669"/>
    <property type="project" value="InterPro"/>
</dbReference>
<dbReference type="FunFam" id="6.10.250.3420:FF:000001">
    <property type="entry name" value="Hsc70-interacting protein-like protein"/>
    <property type="match status" value="1"/>
</dbReference>
<dbReference type="Proteomes" id="UP001201812">
    <property type="component" value="Unassembled WGS sequence"/>
</dbReference>
<dbReference type="AlphaFoldDB" id="A0AAD4R8R6"/>
<dbReference type="Pfam" id="PF18253">
    <property type="entry name" value="HipN"/>
    <property type="match status" value="1"/>
</dbReference>
<feature type="repeat" description="TPR" evidence="6">
    <location>
        <begin position="119"/>
        <end position="152"/>
    </location>
</feature>
<dbReference type="PROSITE" id="PS50005">
    <property type="entry name" value="TPR"/>
    <property type="match status" value="1"/>
</dbReference>
<dbReference type="Gene3D" id="6.10.250.3420">
    <property type="match status" value="1"/>
</dbReference>
<dbReference type="PANTHER" id="PTHR45883">
    <property type="entry name" value="HSC70-INTERACTING PROTEIN"/>
    <property type="match status" value="1"/>
</dbReference>
<evidence type="ECO:0000313" key="10">
    <source>
        <dbReference type="Proteomes" id="UP001201812"/>
    </source>
</evidence>
<dbReference type="GO" id="GO:0030544">
    <property type="term" value="F:Hsp70 protein binding"/>
    <property type="evidence" value="ECO:0007669"/>
    <property type="project" value="TreeGrafter"/>
</dbReference>
<keyword evidence="3 6" id="KW-0802">TPR repeat</keyword>
<evidence type="ECO:0000256" key="7">
    <source>
        <dbReference type="SAM" id="MobiDB-lite"/>
    </source>
</evidence>
<gene>
    <name evidence="9" type="ORF">DdX_02011</name>
</gene>
<feature type="compositionally biased region" description="Low complexity" evidence="7">
    <location>
        <begin position="49"/>
        <end position="69"/>
    </location>
</feature>
<dbReference type="GO" id="GO:1902494">
    <property type="term" value="C:catalytic complex"/>
    <property type="evidence" value="ECO:0007669"/>
    <property type="project" value="UniProtKB-ARBA"/>
</dbReference>
<sequence length="234" mass="26147">MADHIELLKQFVSLCKANPELLHDERYAFYKEYLESMDAKIPPAPGTKHTASSEKPSSESSKPHASATPEPEPPQAEPEEEEIALPELDESGVISPEEDEPLPMGDMDKEVTDEDLEKGNEHRDQATAAFSEGNYEESLKHYTAAIECNPKSAILHAKRANVLLKLSKPVAAIRDCDKAVQLNPDSAQGYKFRGRAYRFLGKWLEAKTDLALACKLDFDDTANEWLKEVEPNYC</sequence>
<dbReference type="GO" id="GO:0005634">
    <property type="term" value="C:nucleus"/>
    <property type="evidence" value="ECO:0007669"/>
    <property type="project" value="UniProtKB-ARBA"/>
</dbReference>
<dbReference type="InterPro" id="IPR019734">
    <property type="entry name" value="TPR_rpt"/>
</dbReference>
<evidence type="ECO:0000256" key="1">
    <source>
        <dbReference type="ARBA" id="ARBA00009015"/>
    </source>
</evidence>
<evidence type="ECO:0000256" key="6">
    <source>
        <dbReference type="PROSITE-ProRule" id="PRU00339"/>
    </source>
</evidence>
<dbReference type="SMART" id="SM00028">
    <property type="entry name" value="TPR"/>
    <property type="match status" value="3"/>
</dbReference>
<organism evidence="9 10">
    <name type="scientific">Ditylenchus destructor</name>
    <dbReference type="NCBI Taxonomy" id="166010"/>
    <lineage>
        <taxon>Eukaryota</taxon>
        <taxon>Metazoa</taxon>
        <taxon>Ecdysozoa</taxon>
        <taxon>Nematoda</taxon>
        <taxon>Chromadorea</taxon>
        <taxon>Rhabditida</taxon>
        <taxon>Tylenchina</taxon>
        <taxon>Tylenchomorpha</taxon>
        <taxon>Sphaerularioidea</taxon>
        <taxon>Anguinidae</taxon>
        <taxon>Anguininae</taxon>
        <taxon>Ditylenchus</taxon>
    </lineage>
</organism>
<evidence type="ECO:0000256" key="3">
    <source>
        <dbReference type="ARBA" id="ARBA00022803"/>
    </source>
</evidence>
<protein>
    <submittedName>
        <fullName evidence="9">TPR repeat domain-containing protein</fullName>
    </submittedName>
</protein>
<dbReference type="Pfam" id="PF13414">
    <property type="entry name" value="TPR_11"/>
    <property type="match status" value="1"/>
</dbReference>
<comment type="function">
    <text evidence="4">One HIP oligomer binds the ATPase domains of at least two HSC70 molecules dependent on activation of the HSC70 ATPase by HSP40. Stabilizes the ADP state of HSC70 that has a high affinity for substrate protein. Through its own chaperone activity, it may contribute to the interaction of HSC70 with various target proteins.</text>
</comment>
<comment type="caution">
    <text evidence="9">The sequence shown here is derived from an EMBL/GenBank/DDBJ whole genome shotgun (WGS) entry which is preliminary data.</text>
</comment>
<keyword evidence="10" id="KW-1185">Reference proteome</keyword>
<dbReference type="InterPro" id="IPR034649">
    <property type="entry name" value="Hip_N"/>
</dbReference>
<keyword evidence="2" id="KW-0677">Repeat</keyword>
<feature type="compositionally biased region" description="Acidic residues" evidence="7">
    <location>
        <begin position="77"/>
        <end position="101"/>
    </location>
</feature>
<evidence type="ECO:0000313" key="9">
    <source>
        <dbReference type="EMBL" id="KAI1725355.1"/>
    </source>
</evidence>
<evidence type="ECO:0000259" key="8">
    <source>
        <dbReference type="Pfam" id="PF18253"/>
    </source>
</evidence>
<comment type="similarity">
    <text evidence="1">Belongs to the FAM10 family.</text>
</comment>
<dbReference type="InterPro" id="IPR011990">
    <property type="entry name" value="TPR-like_helical_dom_sf"/>
</dbReference>
<dbReference type="Gene3D" id="1.25.40.10">
    <property type="entry name" value="Tetratricopeptide repeat domain"/>
    <property type="match status" value="1"/>
</dbReference>
<comment type="subunit">
    <text evidence="5">Homotetramer. Interacts with Hsc70 as well as DNAJ homologs and Hsp90.</text>
</comment>
<dbReference type="EMBL" id="JAKKPZ010000002">
    <property type="protein sequence ID" value="KAI1725355.1"/>
    <property type="molecule type" value="Genomic_DNA"/>
</dbReference>
<dbReference type="CDD" id="cd14438">
    <property type="entry name" value="Hip_N"/>
    <property type="match status" value="1"/>
</dbReference>
<accession>A0AAD4R8R6</accession>
<reference evidence="9" key="1">
    <citation type="submission" date="2022-01" db="EMBL/GenBank/DDBJ databases">
        <title>Genome Sequence Resource for Two Populations of Ditylenchus destructor, the Migratory Endoparasitic Phytonematode.</title>
        <authorList>
            <person name="Zhang H."/>
            <person name="Lin R."/>
            <person name="Xie B."/>
        </authorList>
    </citation>
    <scope>NUCLEOTIDE SEQUENCE</scope>
    <source>
        <strain evidence="9">BazhouSP</strain>
    </source>
</reference>
<evidence type="ECO:0000256" key="2">
    <source>
        <dbReference type="ARBA" id="ARBA00022737"/>
    </source>
</evidence>
<name>A0AAD4R8R6_9BILA</name>
<dbReference type="SUPFAM" id="SSF48452">
    <property type="entry name" value="TPR-like"/>
    <property type="match status" value="1"/>
</dbReference>
<feature type="domain" description="Hsp70-interacting protein N-terminal" evidence="8">
    <location>
        <begin position="3"/>
        <end position="42"/>
    </location>
</feature>